<feature type="region of interest" description="Disordered" evidence="1">
    <location>
        <begin position="22"/>
        <end position="41"/>
    </location>
</feature>
<name>A0A1R3GR94_9ROSI</name>
<dbReference type="AlphaFoldDB" id="A0A1R3GR94"/>
<dbReference type="EMBL" id="AWUE01021871">
    <property type="protein sequence ID" value="OMO60592.1"/>
    <property type="molecule type" value="Genomic_DNA"/>
</dbReference>
<accession>A0A1R3GR94</accession>
<proteinExistence type="predicted"/>
<protein>
    <submittedName>
        <fullName evidence="2">PHD finger protein ALFIN-LIKE 1 isoform 1</fullName>
    </submittedName>
</protein>
<reference evidence="3" key="1">
    <citation type="submission" date="2013-09" db="EMBL/GenBank/DDBJ databases">
        <title>Corchorus olitorius genome sequencing.</title>
        <authorList>
            <person name="Alam M."/>
            <person name="Haque M.S."/>
            <person name="Islam M.S."/>
            <person name="Emdad E.M."/>
            <person name="Islam M.M."/>
            <person name="Ahmed B."/>
            <person name="Halim A."/>
            <person name="Hossen Q.M.M."/>
            <person name="Hossain M.Z."/>
            <person name="Ahmed R."/>
            <person name="Khan M.M."/>
            <person name="Islam R."/>
            <person name="Rashid M.M."/>
            <person name="Khan S.A."/>
            <person name="Rahman M.S."/>
            <person name="Alam M."/>
            <person name="Yahiya A.S."/>
            <person name="Khan M.S."/>
            <person name="Azam M.S."/>
            <person name="Haque T."/>
            <person name="Lashkar M.Z.H."/>
            <person name="Akhand A.I."/>
            <person name="Morshed G."/>
            <person name="Roy S."/>
            <person name="Uddin K.S."/>
            <person name="Rabeya T."/>
            <person name="Hossain A.S."/>
            <person name="Chowdhury A."/>
            <person name="Snigdha A.R."/>
            <person name="Mortoza M.S."/>
            <person name="Matin S.A."/>
            <person name="Hoque S.M.E."/>
            <person name="Islam M.K."/>
            <person name="Roy D.K."/>
            <person name="Haider R."/>
            <person name="Moosa M.M."/>
            <person name="Elias S.M."/>
            <person name="Hasan A.M."/>
            <person name="Jahan S."/>
            <person name="Shafiuddin M."/>
            <person name="Mahmood N."/>
            <person name="Shommy N.S."/>
        </authorList>
    </citation>
    <scope>NUCLEOTIDE SEQUENCE [LARGE SCALE GENOMIC DNA]</scope>
    <source>
        <strain evidence="3">cv. O-4</strain>
    </source>
</reference>
<dbReference type="OrthoDB" id="436852at2759"/>
<sequence>MKHLFSMINDQPAVVEVITEMKPIKDKPSVDSGNKSWGREL</sequence>
<evidence type="ECO:0000313" key="3">
    <source>
        <dbReference type="Proteomes" id="UP000187203"/>
    </source>
</evidence>
<evidence type="ECO:0000256" key="1">
    <source>
        <dbReference type="SAM" id="MobiDB-lite"/>
    </source>
</evidence>
<dbReference type="Proteomes" id="UP000187203">
    <property type="component" value="Unassembled WGS sequence"/>
</dbReference>
<gene>
    <name evidence="2" type="ORF">COLO4_33795</name>
</gene>
<organism evidence="2 3">
    <name type="scientific">Corchorus olitorius</name>
    <dbReference type="NCBI Taxonomy" id="93759"/>
    <lineage>
        <taxon>Eukaryota</taxon>
        <taxon>Viridiplantae</taxon>
        <taxon>Streptophyta</taxon>
        <taxon>Embryophyta</taxon>
        <taxon>Tracheophyta</taxon>
        <taxon>Spermatophyta</taxon>
        <taxon>Magnoliopsida</taxon>
        <taxon>eudicotyledons</taxon>
        <taxon>Gunneridae</taxon>
        <taxon>Pentapetalae</taxon>
        <taxon>rosids</taxon>
        <taxon>malvids</taxon>
        <taxon>Malvales</taxon>
        <taxon>Malvaceae</taxon>
        <taxon>Grewioideae</taxon>
        <taxon>Apeibeae</taxon>
        <taxon>Corchorus</taxon>
    </lineage>
</organism>
<keyword evidence="3" id="KW-1185">Reference proteome</keyword>
<evidence type="ECO:0000313" key="2">
    <source>
        <dbReference type="EMBL" id="OMO60592.1"/>
    </source>
</evidence>
<comment type="caution">
    <text evidence="2">The sequence shown here is derived from an EMBL/GenBank/DDBJ whole genome shotgun (WGS) entry which is preliminary data.</text>
</comment>